<dbReference type="Gene3D" id="3.40.50.10440">
    <property type="entry name" value="Dihydroxyacetone kinase, domain 1"/>
    <property type="match status" value="1"/>
</dbReference>
<name>A0A379C1X0_9FIRM</name>
<dbReference type="GO" id="GO:0008289">
    <property type="term" value="F:lipid binding"/>
    <property type="evidence" value="ECO:0007669"/>
    <property type="project" value="UniProtKB-KW"/>
</dbReference>
<evidence type="ECO:0000256" key="1">
    <source>
        <dbReference type="ARBA" id="ARBA00003238"/>
    </source>
</evidence>
<dbReference type="PROSITE" id="PS51482">
    <property type="entry name" value="DEGV"/>
    <property type="match status" value="1"/>
</dbReference>
<gene>
    <name evidence="3" type="ORF">NCTC13149_00013</name>
</gene>
<dbReference type="Proteomes" id="UP000255517">
    <property type="component" value="Unassembled WGS sequence"/>
</dbReference>
<dbReference type="NCBIfam" id="TIGR00762">
    <property type="entry name" value="DegV"/>
    <property type="match status" value="1"/>
</dbReference>
<dbReference type="RefSeq" id="WP_019034164.1">
    <property type="nucleotide sequence ID" value="NZ_JASOZY010000001.1"/>
</dbReference>
<sequence>MNIKIIADNACDLTKQEIKEFDIEIMHIALISSKADEVDRNIEVEEIFQRQGQGESFKTSQIPEFEYLECFEKYAKEDIPFIYLSLSSGLTGGYANSCMALKNIKEKYPNIKASVIDTGSASVGFGLFTYLMAKANKKGKTFDELLEFADFLQENISHIFTVFDLKYLYQGGRIIKVGKNITKMLNIMPIITFSNKKLKIAEIVRGKKKTIKSMVNTMERDMKRPFKDEIIMPVYGQDMEIIGNFEELLKEAGANKIIPHQMGTVIASHVGPDIIGASYLKEEIPEKFKDIL</sequence>
<reference evidence="3 4" key="1">
    <citation type="submission" date="2018-06" db="EMBL/GenBank/DDBJ databases">
        <authorList>
            <consortium name="Pathogen Informatics"/>
            <person name="Doyle S."/>
        </authorList>
    </citation>
    <scope>NUCLEOTIDE SEQUENCE [LARGE SCALE GENOMIC DNA]</scope>
    <source>
        <strain evidence="3 4">NCTC13149</strain>
    </source>
</reference>
<dbReference type="InterPro" id="IPR050270">
    <property type="entry name" value="DegV_domain_contain"/>
</dbReference>
<dbReference type="Gene3D" id="3.30.1180.10">
    <property type="match status" value="1"/>
</dbReference>
<dbReference type="AlphaFoldDB" id="A0A379C1X0"/>
<proteinExistence type="predicted"/>
<protein>
    <submittedName>
        <fullName evidence="3">Fatty acid-binding protein TM_1468</fullName>
    </submittedName>
</protein>
<dbReference type="Gene3D" id="2.20.28.50">
    <property type="entry name" value="degv family protein"/>
    <property type="match status" value="1"/>
</dbReference>
<dbReference type="PANTHER" id="PTHR33434">
    <property type="entry name" value="DEGV DOMAIN-CONTAINING PROTEIN DR_1986-RELATED"/>
    <property type="match status" value="1"/>
</dbReference>
<evidence type="ECO:0000256" key="2">
    <source>
        <dbReference type="ARBA" id="ARBA00023121"/>
    </source>
</evidence>
<dbReference type="InterPro" id="IPR003797">
    <property type="entry name" value="DegV"/>
</dbReference>
<dbReference type="EMBL" id="UGSZ01000001">
    <property type="protein sequence ID" value="SUB56243.1"/>
    <property type="molecule type" value="Genomic_DNA"/>
</dbReference>
<dbReference type="Pfam" id="PF02645">
    <property type="entry name" value="DegV"/>
    <property type="match status" value="1"/>
</dbReference>
<accession>A0A379C1X0</accession>
<keyword evidence="2" id="KW-0446">Lipid-binding</keyword>
<evidence type="ECO:0000313" key="4">
    <source>
        <dbReference type="Proteomes" id="UP000255517"/>
    </source>
</evidence>
<evidence type="ECO:0000313" key="3">
    <source>
        <dbReference type="EMBL" id="SUB56243.1"/>
    </source>
</evidence>
<comment type="function">
    <text evidence="1">May bind long-chain fatty acids, such as palmitate, and may play a role in lipid transport or fatty acid metabolism.</text>
</comment>
<dbReference type="OrthoDB" id="9780660at2"/>
<dbReference type="PANTHER" id="PTHR33434:SF3">
    <property type="entry name" value="DEGV DOMAIN-CONTAINING PROTEIN YITS"/>
    <property type="match status" value="1"/>
</dbReference>
<organism evidence="3 4">
    <name type="scientific">Peptoniphilus lacrimalis</name>
    <dbReference type="NCBI Taxonomy" id="33031"/>
    <lineage>
        <taxon>Bacteria</taxon>
        <taxon>Bacillati</taxon>
        <taxon>Bacillota</taxon>
        <taxon>Tissierellia</taxon>
        <taxon>Tissierellales</taxon>
        <taxon>Peptoniphilaceae</taxon>
        <taxon>Peptoniphilus</taxon>
    </lineage>
</organism>
<dbReference type="SUPFAM" id="SSF82549">
    <property type="entry name" value="DAK1/DegV-like"/>
    <property type="match status" value="1"/>
</dbReference>
<dbReference type="InterPro" id="IPR043168">
    <property type="entry name" value="DegV_C"/>
</dbReference>
<dbReference type="STRING" id="1122949.GCA_000378725_00084"/>